<proteinExistence type="predicted"/>
<dbReference type="EMBL" id="QFQP01000074">
    <property type="protein sequence ID" value="PZR03732.1"/>
    <property type="molecule type" value="Genomic_DNA"/>
</dbReference>
<dbReference type="AlphaFoldDB" id="A0A2W5SLE2"/>
<dbReference type="InterPro" id="IPR038726">
    <property type="entry name" value="PDDEXK_AddAB-type"/>
</dbReference>
<comment type="caution">
    <text evidence="2">The sequence shown here is derived from an EMBL/GenBank/DDBJ whole genome shotgun (WGS) entry which is preliminary data.</text>
</comment>
<sequence>MTPEAKRNTHLSFSRLSRFETCPLSYRFHYVDQLPAEPGVPLRFGKLIHAVLENLVREVLEDELTGPLSEERALELLREAWTADELVGVDVFQEALRIVRDFVRSQGVIDHRNVLAVEKEFRLPVGEFEVLGFIDRVDWVDDETIEVIDYKTNRQLFTREEVDTSLQLSLYAAAVRRLWPWAKKVKLAFLMLRHGVRLETTRTEEELADALTYAEVLGRQTETATEFPPRLNANCSYCDHRQHCPAYADALKGKREFICANLDDLEAVAREREEVAHLTTALSARKAELEDILKTHLQHHDELVLGGVRYRMFTTTSVDYPLGPTLDVLTEATGRSREELTAELGTIDKKALDAELKRLGKSLDRSRVALLKAELEARAEKTHSPRFWAKEVA</sequence>
<dbReference type="Pfam" id="PF12705">
    <property type="entry name" value="PDDEXK_1"/>
    <property type="match status" value="1"/>
</dbReference>
<reference evidence="2 3" key="1">
    <citation type="submission" date="2017-08" db="EMBL/GenBank/DDBJ databases">
        <title>Infants hospitalized years apart are colonized by the same room-sourced microbial strains.</title>
        <authorList>
            <person name="Brooks B."/>
            <person name="Olm M.R."/>
            <person name="Firek B.A."/>
            <person name="Baker R."/>
            <person name="Thomas B.C."/>
            <person name="Morowitz M.J."/>
            <person name="Banfield J.F."/>
        </authorList>
    </citation>
    <scope>NUCLEOTIDE SEQUENCE [LARGE SCALE GENOMIC DNA]</scope>
    <source>
        <strain evidence="2">S2_003_000_R2_14</strain>
    </source>
</reference>
<evidence type="ECO:0000313" key="2">
    <source>
        <dbReference type="EMBL" id="PZR03732.1"/>
    </source>
</evidence>
<accession>A0A2W5SLE2</accession>
<organism evidence="2 3">
    <name type="scientific">Archangium gephyra</name>
    <dbReference type="NCBI Taxonomy" id="48"/>
    <lineage>
        <taxon>Bacteria</taxon>
        <taxon>Pseudomonadati</taxon>
        <taxon>Myxococcota</taxon>
        <taxon>Myxococcia</taxon>
        <taxon>Myxococcales</taxon>
        <taxon>Cystobacterineae</taxon>
        <taxon>Archangiaceae</taxon>
        <taxon>Archangium</taxon>
    </lineage>
</organism>
<protein>
    <submittedName>
        <fullName evidence="2">PD-(D/E)XK nuclease family protein</fullName>
    </submittedName>
</protein>
<dbReference type="Proteomes" id="UP000249061">
    <property type="component" value="Unassembled WGS sequence"/>
</dbReference>
<evidence type="ECO:0000259" key="1">
    <source>
        <dbReference type="Pfam" id="PF12705"/>
    </source>
</evidence>
<dbReference type="InterPro" id="IPR011335">
    <property type="entry name" value="Restrct_endonuc-II-like"/>
</dbReference>
<dbReference type="Gene3D" id="3.90.320.10">
    <property type="match status" value="1"/>
</dbReference>
<gene>
    <name evidence="2" type="ORF">DI536_35535</name>
</gene>
<evidence type="ECO:0000313" key="3">
    <source>
        <dbReference type="Proteomes" id="UP000249061"/>
    </source>
</evidence>
<dbReference type="SUPFAM" id="SSF52980">
    <property type="entry name" value="Restriction endonuclease-like"/>
    <property type="match status" value="1"/>
</dbReference>
<feature type="domain" description="PD-(D/E)XK endonuclease-like" evidence="1">
    <location>
        <begin position="10"/>
        <end position="245"/>
    </location>
</feature>
<dbReference type="InterPro" id="IPR011604">
    <property type="entry name" value="PDDEXK-like_dom_sf"/>
</dbReference>
<name>A0A2W5SLE2_9BACT</name>